<sequence length="225" mass="23547">MHDQYSDGTMALPGMAPPDTATCRAAMALARRLSAPFLFNHVMRSWAFAAYAGRLRGQTHDPEILFLATVLHDLGLTEAAPGHVRFEVEGADAARDFLAGQGVAAAVCDRVWDAIALHTTPDIAPRMGPEAALCQLGTAVDVGVVPLEALTAGDAGSEGLVAELLAAYPRLGFKAALLQALAAVAARNPGAAQASPPMADAAERHLPGFRRVHFCDIVDGARFAE</sequence>
<dbReference type="Pfam" id="PF01966">
    <property type="entry name" value="HD"/>
    <property type="match status" value="1"/>
</dbReference>
<comment type="caution">
    <text evidence="2">The sequence shown here is derived from an EMBL/GenBank/DDBJ whole genome shotgun (WGS) entry which is preliminary data.</text>
</comment>
<protein>
    <submittedName>
        <fullName evidence="2">HD domain-containing protein</fullName>
    </submittedName>
</protein>
<evidence type="ECO:0000259" key="1">
    <source>
        <dbReference type="Pfam" id="PF01966"/>
    </source>
</evidence>
<gene>
    <name evidence="2" type="ORF">ACFOGJ_05315</name>
</gene>
<dbReference type="SUPFAM" id="SSF109604">
    <property type="entry name" value="HD-domain/PDEase-like"/>
    <property type="match status" value="1"/>
</dbReference>
<reference evidence="3" key="1">
    <citation type="journal article" date="2019" name="Int. J. Syst. Evol. Microbiol.">
        <title>The Global Catalogue of Microorganisms (GCM) 10K type strain sequencing project: providing services to taxonomists for standard genome sequencing and annotation.</title>
        <authorList>
            <consortium name="The Broad Institute Genomics Platform"/>
            <consortium name="The Broad Institute Genome Sequencing Center for Infectious Disease"/>
            <person name="Wu L."/>
            <person name="Ma J."/>
        </authorList>
    </citation>
    <scope>NUCLEOTIDE SEQUENCE [LARGE SCALE GENOMIC DNA]</scope>
    <source>
        <strain evidence="3">KCTC 42964</strain>
    </source>
</reference>
<dbReference type="RefSeq" id="WP_379898696.1">
    <property type="nucleotide sequence ID" value="NZ_JBHRTR010000015.1"/>
</dbReference>
<dbReference type="Gene3D" id="1.10.3210.10">
    <property type="entry name" value="Hypothetical protein af1432"/>
    <property type="match status" value="1"/>
</dbReference>
<organism evidence="2 3">
    <name type="scientific">Marinibaculum pumilum</name>
    <dbReference type="NCBI Taxonomy" id="1766165"/>
    <lineage>
        <taxon>Bacteria</taxon>
        <taxon>Pseudomonadati</taxon>
        <taxon>Pseudomonadota</taxon>
        <taxon>Alphaproteobacteria</taxon>
        <taxon>Rhodospirillales</taxon>
        <taxon>Rhodospirillaceae</taxon>
        <taxon>Marinibaculum</taxon>
    </lineage>
</organism>
<dbReference type="InterPro" id="IPR006674">
    <property type="entry name" value="HD_domain"/>
</dbReference>
<dbReference type="Proteomes" id="UP001595528">
    <property type="component" value="Unassembled WGS sequence"/>
</dbReference>
<dbReference type="PANTHER" id="PTHR35569:SF1">
    <property type="entry name" value="CYANAMIDE HYDRATASE DDI2-RELATED"/>
    <property type="match status" value="1"/>
</dbReference>
<proteinExistence type="predicted"/>
<evidence type="ECO:0000313" key="3">
    <source>
        <dbReference type="Proteomes" id="UP001595528"/>
    </source>
</evidence>
<dbReference type="PANTHER" id="PTHR35569">
    <property type="entry name" value="CYANAMIDE HYDRATASE DDI2-RELATED"/>
    <property type="match status" value="1"/>
</dbReference>
<dbReference type="EMBL" id="JBHRTR010000015">
    <property type="protein sequence ID" value="MFC3226639.1"/>
    <property type="molecule type" value="Genomic_DNA"/>
</dbReference>
<name>A0ABV7KWD8_9PROT</name>
<keyword evidence="3" id="KW-1185">Reference proteome</keyword>
<accession>A0ABV7KWD8</accession>
<evidence type="ECO:0000313" key="2">
    <source>
        <dbReference type="EMBL" id="MFC3226639.1"/>
    </source>
</evidence>
<feature type="domain" description="HD" evidence="1">
    <location>
        <begin position="39"/>
        <end position="125"/>
    </location>
</feature>